<name>W8RYW5_STUST</name>
<dbReference type="Gene3D" id="3.90.220.20">
    <property type="entry name" value="DNA methylase specificity domains"/>
    <property type="match status" value="2"/>
</dbReference>
<evidence type="ECO:0000256" key="2">
    <source>
        <dbReference type="ARBA" id="ARBA00022747"/>
    </source>
</evidence>
<dbReference type="EMBL" id="CP007441">
    <property type="protein sequence ID" value="AHL77321.1"/>
    <property type="molecule type" value="Genomic_DNA"/>
</dbReference>
<dbReference type="InterPro" id="IPR000055">
    <property type="entry name" value="Restrct_endonuc_typeI_TRD"/>
</dbReference>
<comment type="similarity">
    <text evidence="1">Belongs to the type-I restriction system S methylase family.</text>
</comment>
<dbReference type="CDD" id="cd17262">
    <property type="entry name" value="RMtype1_S_Aco12261I-TRD2-CR2"/>
    <property type="match status" value="1"/>
</dbReference>
<dbReference type="RefSeq" id="WP_025243537.1">
    <property type="nucleotide sequence ID" value="NZ_CP007441.1"/>
</dbReference>
<feature type="domain" description="Type I restriction modification DNA specificity" evidence="4">
    <location>
        <begin position="4"/>
        <end position="177"/>
    </location>
</feature>
<keyword evidence="2" id="KW-0680">Restriction system</keyword>
<dbReference type="InterPro" id="IPR052021">
    <property type="entry name" value="Type-I_RS_S_subunit"/>
</dbReference>
<dbReference type="PATRIC" id="fig|316.77.peg.4088"/>
<dbReference type="SUPFAM" id="SSF116734">
    <property type="entry name" value="DNA methylase specificity domain"/>
    <property type="match status" value="2"/>
</dbReference>
<dbReference type="PANTHER" id="PTHR30408">
    <property type="entry name" value="TYPE-1 RESTRICTION ENZYME ECOKI SPECIFICITY PROTEIN"/>
    <property type="match status" value="1"/>
</dbReference>
<dbReference type="KEGG" id="pstt:CH92_20455"/>
<dbReference type="GO" id="GO:0003677">
    <property type="term" value="F:DNA binding"/>
    <property type="evidence" value="ECO:0007669"/>
    <property type="project" value="UniProtKB-KW"/>
</dbReference>
<evidence type="ECO:0000256" key="3">
    <source>
        <dbReference type="ARBA" id="ARBA00023125"/>
    </source>
</evidence>
<accession>W8RYW5</accession>
<reference evidence="5 6" key="2">
    <citation type="submission" date="2014-03" db="EMBL/GenBank/DDBJ databases">
        <authorList>
            <person name="Baltrus D."/>
            <person name="Dougherty K."/>
        </authorList>
    </citation>
    <scope>NUCLEOTIDE SEQUENCE</scope>
    <source>
        <strain evidence="5 6">28a24</strain>
    </source>
</reference>
<dbReference type="Proteomes" id="UP000019522">
    <property type="component" value="Chromosome"/>
</dbReference>
<evidence type="ECO:0000313" key="6">
    <source>
        <dbReference type="Proteomes" id="UP000019522"/>
    </source>
</evidence>
<dbReference type="AlphaFoldDB" id="W8RYW5"/>
<evidence type="ECO:0000259" key="4">
    <source>
        <dbReference type="Pfam" id="PF01420"/>
    </source>
</evidence>
<evidence type="ECO:0000256" key="1">
    <source>
        <dbReference type="ARBA" id="ARBA00010923"/>
    </source>
</evidence>
<sequence length="386" mass="43278">MKAGWQRRPLGELAELKGRIGWRGLTAKEYTKTGPLFLSVHSLNYGDYVDFRDAFHISQERYFESPEIMLKEGDVLICKDGAGIGKVGVIGALPDNATINSSLLLIRSGSSILPKFLFRCLSSPYFQEIVDSRLNGATTPHLYQRDITEFPVVLPPVPEQQRIVAILDEAFDNIAKARTNAEKNLKNVRELFGSHAHFVFAQRGSSWRIKTLDQIATNLDNKRIPITKSDRKPGKYPYYGASGIVDYVAEYIFDGDTLLVSEDGANLLARSTPIAFPASGKYWVNNHAHILKFEDMATQRFVEFYLENIKLDEYITGAAQPKLNQKALNSIPIPIPDSVADQMLVVITLEQVAAETQRLESIYQKKLTALDELKQSLLHQAFSGQL</sequence>
<dbReference type="GO" id="GO:0009307">
    <property type="term" value="P:DNA restriction-modification system"/>
    <property type="evidence" value="ECO:0007669"/>
    <property type="project" value="UniProtKB-KW"/>
</dbReference>
<gene>
    <name evidence="5" type="ORF">CH92_20455</name>
</gene>
<reference evidence="6" key="1">
    <citation type="journal article" date="2014" name="Genome Announc.">
        <title>Complete Genome Sequence of the Highly Transformable Pseudomonas stutzeri Strain 28a24.</title>
        <authorList>
            <person name="Smith B.A."/>
            <person name="Dougherty K.M."/>
            <person name="Baltrus D.A."/>
        </authorList>
    </citation>
    <scope>NUCLEOTIDE SEQUENCE [LARGE SCALE GENOMIC DNA]</scope>
    <source>
        <strain evidence="6">28a24</strain>
    </source>
</reference>
<dbReference type="Pfam" id="PF01420">
    <property type="entry name" value="Methylase_S"/>
    <property type="match status" value="2"/>
</dbReference>
<evidence type="ECO:0000313" key="5">
    <source>
        <dbReference type="EMBL" id="AHL77321.1"/>
    </source>
</evidence>
<dbReference type="InterPro" id="IPR044946">
    <property type="entry name" value="Restrct_endonuc_typeI_TRD_sf"/>
</dbReference>
<organism evidence="5 6">
    <name type="scientific">Stutzerimonas stutzeri</name>
    <name type="common">Pseudomonas stutzeri</name>
    <dbReference type="NCBI Taxonomy" id="316"/>
    <lineage>
        <taxon>Bacteria</taxon>
        <taxon>Pseudomonadati</taxon>
        <taxon>Pseudomonadota</taxon>
        <taxon>Gammaproteobacteria</taxon>
        <taxon>Pseudomonadales</taxon>
        <taxon>Pseudomonadaceae</taxon>
        <taxon>Stutzerimonas</taxon>
    </lineage>
</organism>
<feature type="domain" description="Type I restriction modification DNA specificity" evidence="4">
    <location>
        <begin position="206"/>
        <end position="360"/>
    </location>
</feature>
<proteinExistence type="inferred from homology"/>
<protein>
    <recommendedName>
        <fullName evidence="4">Type I restriction modification DNA specificity domain-containing protein</fullName>
    </recommendedName>
</protein>
<dbReference type="REBASE" id="84329">
    <property type="entry name" value="S.Pst28ORF20450P"/>
</dbReference>
<keyword evidence="3" id="KW-0238">DNA-binding</keyword>
<dbReference type="PANTHER" id="PTHR30408:SF12">
    <property type="entry name" value="TYPE I RESTRICTION ENZYME MJAVIII SPECIFICITY SUBUNIT"/>
    <property type="match status" value="1"/>
</dbReference>